<gene>
    <name evidence="5" type="primary">kinE</name>
    <name evidence="5" type="ORF">ERS013165_01892</name>
</gene>
<dbReference type="Gene3D" id="3.30.565.10">
    <property type="entry name" value="Histidine kinase-like ATPase, C-terminal domain"/>
    <property type="match status" value="1"/>
</dbReference>
<evidence type="ECO:0000256" key="2">
    <source>
        <dbReference type="ARBA" id="ARBA00012438"/>
    </source>
</evidence>
<accession>A0A655QI24</accession>
<evidence type="ECO:0000256" key="1">
    <source>
        <dbReference type="ARBA" id="ARBA00000085"/>
    </source>
</evidence>
<dbReference type="Pfam" id="PF02518">
    <property type="entry name" value="HATPase_c"/>
    <property type="match status" value="1"/>
</dbReference>
<dbReference type="EC" id="2.7.13.3" evidence="2"/>
<dbReference type="InterPro" id="IPR005467">
    <property type="entry name" value="His_kinase_dom"/>
</dbReference>
<dbReference type="SMART" id="SM00388">
    <property type="entry name" value="HisKA"/>
    <property type="match status" value="1"/>
</dbReference>
<feature type="domain" description="Histidine kinase" evidence="4">
    <location>
        <begin position="95"/>
        <end position="340"/>
    </location>
</feature>
<comment type="catalytic activity">
    <reaction evidence="1">
        <text>ATP + protein L-histidine = ADP + protein N-phospho-L-histidine.</text>
        <dbReference type="EC" id="2.7.13.3"/>
    </reaction>
</comment>
<evidence type="ECO:0000313" key="5">
    <source>
        <dbReference type="EMBL" id="CSA55920.1"/>
    </source>
</evidence>
<dbReference type="InterPro" id="IPR036890">
    <property type="entry name" value="HATPase_C_sf"/>
</dbReference>
<dbReference type="Proteomes" id="UP000044806">
    <property type="component" value="Unassembled WGS sequence"/>
</dbReference>
<organism evidence="5 6">
    <name type="scientific">Vibrio cholerae</name>
    <dbReference type="NCBI Taxonomy" id="666"/>
    <lineage>
        <taxon>Bacteria</taxon>
        <taxon>Pseudomonadati</taxon>
        <taxon>Pseudomonadota</taxon>
        <taxon>Gammaproteobacteria</taxon>
        <taxon>Vibrionales</taxon>
        <taxon>Vibrionaceae</taxon>
        <taxon>Vibrio</taxon>
    </lineage>
</organism>
<evidence type="ECO:0000313" key="6">
    <source>
        <dbReference type="Proteomes" id="UP000044806"/>
    </source>
</evidence>
<dbReference type="EMBL" id="CWOW01000008">
    <property type="protein sequence ID" value="CSA55920.1"/>
    <property type="molecule type" value="Genomic_DNA"/>
</dbReference>
<reference evidence="5 6" key="1">
    <citation type="submission" date="2015-07" db="EMBL/GenBank/DDBJ databases">
        <authorList>
            <consortium name="Pathogen Informatics"/>
        </authorList>
    </citation>
    <scope>NUCLEOTIDE SEQUENCE [LARGE SCALE GENOMIC DNA]</scope>
    <source>
        <strain evidence="5 6">A51</strain>
    </source>
</reference>
<keyword evidence="5" id="KW-0808">Transferase</keyword>
<dbReference type="AlphaFoldDB" id="A0A655QI24"/>
<dbReference type="CDD" id="cd00082">
    <property type="entry name" value="HisKA"/>
    <property type="match status" value="1"/>
</dbReference>
<dbReference type="Gene3D" id="1.10.287.130">
    <property type="match status" value="1"/>
</dbReference>
<dbReference type="FunFam" id="1.10.287.130:FF:000133">
    <property type="entry name" value="Sensory box sensor histidine kinase"/>
    <property type="match status" value="1"/>
</dbReference>
<dbReference type="SMART" id="SM00387">
    <property type="entry name" value="HATPase_c"/>
    <property type="match status" value="1"/>
</dbReference>
<dbReference type="GO" id="GO:0000155">
    <property type="term" value="F:phosphorelay sensor kinase activity"/>
    <property type="evidence" value="ECO:0007669"/>
    <property type="project" value="InterPro"/>
</dbReference>
<dbReference type="PANTHER" id="PTHR43065:SF50">
    <property type="entry name" value="HISTIDINE KINASE"/>
    <property type="match status" value="1"/>
</dbReference>
<dbReference type="InterPro" id="IPR036097">
    <property type="entry name" value="HisK_dim/P_sf"/>
</dbReference>
<dbReference type="PROSITE" id="PS50109">
    <property type="entry name" value="HIS_KIN"/>
    <property type="match status" value="1"/>
</dbReference>
<evidence type="ECO:0000256" key="3">
    <source>
        <dbReference type="ARBA" id="ARBA00022553"/>
    </source>
</evidence>
<dbReference type="InterPro" id="IPR003594">
    <property type="entry name" value="HATPase_dom"/>
</dbReference>
<evidence type="ECO:0000259" key="4">
    <source>
        <dbReference type="PROSITE" id="PS50109"/>
    </source>
</evidence>
<proteinExistence type="predicted"/>
<dbReference type="SUPFAM" id="SSF55874">
    <property type="entry name" value="ATPase domain of HSP90 chaperone/DNA topoisomerase II/histidine kinase"/>
    <property type="match status" value="1"/>
</dbReference>
<keyword evidence="5" id="KW-0418">Kinase</keyword>
<protein>
    <recommendedName>
        <fullName evidence="2">histidine kinase</fullName>
        <ecNumber evidence="2">2.7.13.3</ecNumber>
    </recommendedName>
</protein>
<keyword evidence="3" id="KW-0597">Phosphoprotein</keyword>
<dbReference type="Gene3D" id="3.30.450.20">
    <property type="entry name" value="PAS domain"/>
    <property type="match status" value="1"/>
</dbReference>
<dbReference type="PANTHER" id="PTHR43065">
    <property type="entry name" value="SENSOR HISTIDINE KINASE"/>
    <property type="match status" value="1"/>
</dbReference>
<dbReference type="SUPFAM" id="SSF47384">
    <property type="entry name" value="Homodimeric domain of signal transducing histidine kinase"/>
    <property type="match status" value="1"/>
</dbReference>
<name>A0A655QI24_VIBCL</name>
<dbReference type="InterPro" id="IPR003661">
    <property type="entry name" value="HisK_dim/P_dom"/>
</dbReference>
<dbReference type="InterPro" id="IPR004358">
    <property type="entry name" value="Sig_transdc_His_kin-like_C"/>
</dbReference>
<sequence length="353" mass="39027">MPFKSSRPVSGEEEQMYQNLEVIPIHSEDGTIEHVCLCVYDVTIQASQQQELKRVSQKLEEEHQSQKVLIKKLEDAQGQLIQSEKMASIGQLSAGIAHEINNPVGFITSNLQTLSDYFNSLEKVLKSITQTIGQSKDTALNEACQKILKQGQVDFILEDTAELITESLEGSSRVMSIVKNLKEFSHVDRSEWSYANLENCIESTLKIINNEIKYNITLEKHYAANVPDVFCQPMQINQVLLNILVNASHAIKGEGTITITLQSAGDDFVEIHIRDTGCGIPEEIRERIFEPFFTTKPVGSGTGLGLSVSYGIINKHNGTISVTSEVGKGSEFTIRLPVNPSAEAVDNTDAKAM</sequence>
<dbReference type="PRINTS" id="PR00344">
    <property type="entry name" value="BCTRLSENSOR"/>
</dbReference>